<name>A0A654EIR6_ARATH</name>
<protein>
    <recommendedName>
        <fullName evidence="1">F-box domain-containing protein</fullName>
    </recommendedName>
</protein>
<dbReference type="InterPro" id="IPR001810">
    <property type="entry name" value="F-box_dom"/>
</dbReference>
<dbReference type="ExpressionAtlas" id="A0A654EIR6">
    <property type="expression patterns" value="baseline and differential"/>
</dbReference>
<dbReference type="InterPro" id="IPR036047">
    <property type="entry name" value="F-box-like_dom_sf"/>
</dbReference>
<dbReference type="PANTHER" id="PTHR31111">
    <property type="entry name" value="BNAA05G37150D PROTEIN-RELATED"/>
    <property type="match status" value="1"/>
</dbReference>
<dbReference type="PANTHER" id="PTHR31111:SF59">
    <property type="entry name" value="(RAPE) HYPOTHETICAL PROTEIN"/>
    <property type="match status" value="1"/>
</dbReference>
<evidence type="ECO:0000259" key="1">
    <source>
        <dbReference type="PROSITE" id="PS50181"/>
    </source>
</evidence>
<organism evidence="2 3">
    <name type="scientific">Arabidopsis thaliana</name>
    <name type="common">Mouse-ear cress</name>
    <dbReference type="NCBI Taxonomy" id="3702"/>
    <lineage>
        <taxon>Eukaryota</taxon>
        <taxon>Viridiplantae</taxon>
        <taxon>Streptophyta</taxon>
        <taxon>Embryophyta</taxon>
        <taxon>Tracheophyta</taxon>
        <taxon>Spermatophyta</taxon>
        <taxon>Magnoliopsida</taxon>
        <taxon>eudicotyledons</taxon>
        <taxon>Gunneridae</taxon>
        <taxon>Pentapetalae</taxon>
        <taxon>rosids</taxon>
        <taxon>malvids</taxon>
        <taxon>Brassicales</taxon>
        <taxon>Brassicaceae</taxon>
        <taxon>Camelineae</taxon>
        <taxon>Arabidopsis</taxon>
    </lineage>
</organism>
<proteinExistence type="predicted"/>
<dbReference type="InterPro" id="IPR013187">
    <property type="entry name" value="F-box-assoc_dom_typ3"/>
</dbReference>
<dbReference type="PROSITE" id="PS50181">
    <property type="entry name" value="FBOX"/>
    <property type="match status" value="1"/>
</dbReference>
<dbReference type="Pfam" id="PF08268">
    <property type="entry name" value="FBA_3"/>
    <property type="match status" value="1"/>
</dbReference>
<dbReference type="SUPFAM" id="SSF81383">
    <property type="entry name" value="F-box domain"/>
    <property type="match status" value="1"/>
</dbReference>
<dbReference type="EMBL" id="CACRSJ010000104">
    <property type="protein sequence ID" value="VYS49024.1"/>
    <property type="molecule type" value="Genomic_DNA"/>
</dbReference>
<dbReference type="InterPro" id="IPR017451">
    <property type="entry name" value="F-box-assoc_interact_dom"/>
</dbReference>
<evidence type="ECO:0000313" key="2">
    <source>
        <dbReference type="EMBL" id="VYS49024.1"/>
    </source>
</evidence>
<dbReference type="AlphaFoldDB" id="A0A654EIR6"/>
<reference evidence="2 3" key="1">
    <citation type="submission" date="2019-11" db="EMBL/GenBank/DDBJ databases">
        <authorList>
            <person name="Jiao W.-B."/>
            <person name="Schneeberger K."/>
        </authorList>
    </citation>
    <scope>NUCLEOTIDE SEQUENCE [LARGE SCALE GENOMIC DNA]</scope>
    <source>
        <strain evidence="3">cv. An-1</strain>
    </source>
</reference>
<gene>
    <name evidence="2" type="ORF">AN1_LOCUS4504</name>
</gene>
<feature type="domain" description="F-box" evidence="1">
    <location>
        <begin position="76"/>
        <end position="125"/>
    </location>
</feature>
<dbReference type="NCBIfam" id="TIGR01640">
    <property type="entry name" value="F_box_assoc_1"/>
    <property type="match status" value="1"/>
</dbReference>
<dbReference type="Proteomes" id="UP000426265">
    <property type="component" value="Unassembled WGS sequence"/>
</dbReference>
<dbReference type="CDD" id="cd22157">
    <property type="entry name" value="F-box_AtFBW1-like"/>
    <property type="match status" value="1"/>
</dbReference>
<evidence type="ECO:0000313" key="3">
    <source>
        <dbReference type="Proteomes" id="UP000426265"/>
    </source>
</evidence>
<dbReference type="Gene3D" id="1.20.1280.50">
    <property type="match status" value="1"/>
</dbReference>
<accession>A0A654EIR6</accession>
<dbReference type="Pfam" id="PF00646">
    <property type="entry name" value="F-box"/>
    <property type="match status" value="1"/>
</dbReference>
<sequence>MVRDIVDDPLDEDDIALVKTYGLVPYSAPIKKVEKEIKELTEKINDLCGIKESDTGLAPLSKQMMQEGQPLQVGYVSCFRYIPIDLLMDIFSRVPAKSIARFRCVSKLWESILCRPDFKELFMTMSSIRPPLLLFTFQDDDGNLFFFSSPHPQIPCNENTSLVPTRYHVQHTTDSFSEIGSPLCGFICRRGKRNLDTMVICNPVTGESVSLPKVELKSINTETRPYLGYDPVRKQLKVLCIKSDDIPNTCDEHQVLTLENGNHLWRTIQCKPHYPKSDGICIDGILYYTAGFDMRARVSMVVCFDVRSEKFSFINIHVFMLMNDSCTLINYKGKLGALQFTCLSPKRLRFWVLVNAEKNIWTKCIYALPPLWNNLVQHTELAIVGMTDGGEVVLSQYCLIYAFYIYYFNLESKSLTRVQIQDVEMFKLDKCLSYILLFQGLTMTEDSTHFLLKGGYFKSSLPLKLASFSWLAVSQTIPQLNRWADFILSQKRPQQTVLPPPR</sequence>
<dbReference type="SMART" id="SM00256">
    <property type="entry name" value="FBOX"/>
    <property type="match status" value="1"/>
</dbReference>